<dbReference type="InterPro" id="IPR036938">
    <property type="entry name" value="PAP2/HPO_sf"/>
</dbReference>
<sequence length="424" mass="45193">MPIDPQRANTRTSTTSRRQALTAAVSAVALGASALTAHASVPRATTSTNVVVEWNRILLSLVQTPGAQPARIQPTRDFAIMSKAVYDAVSASSHVIGVRRTSEQRAAAAQAAHGVLTAMFPGSSSGLDRQLTDDLARIPSHHARAAGVREGAAAAARVLAVRAADGSGATPPTYRTTGRPGDFRPTPPGFAAPVFTHWGAVTPFVLRSGDQFRPGPPHAMTSRPYATALNEVKSLGRDHSTTRTPEQTEIGTFWSAPIQNYWNDIADRVLTSRHSGTEASARALALLDLALADSTIALYDAKYTYRLWRPITAIRLADADRNRLTTADPTWTPLAATPADPSYPGAHSALSAAAAEVLTTLYGDVDFTVTSPTFPGVTRSFRSFRDAAAEAGLSRIYAGVHTRIDHRAGLLLGTRVGSYVLRWR</sequence>
<dbReference type="Pfam" id="PF01569">
    <property type="entry name" value="PAP2"/>
    <property type="match status" value="1"/>
</dbReference>
<evidence type="ECO:0000259" key="3">
    <source>
        <dbReference type="Pfam" id="PF01569"/>
    </source>
</evidence>
<dbReference type="Proteomes" id="UP000316298">
    <property type="component" value="Unassembled WGS sequence"/>
</dbReference>
<feature type="signal peptide" evidence="2">
    <location>
        <begin position="1"/>
        <end position="39"/>
    </location>
</feature>
<dbReference type="Gene3D" id="1.10.606.20">
    <property type="match status" value="1"/>
</dbReference>
<dbReference type="PANTHER" id="PTHR34599">
    <property type="entry name" value="PEROXIDASE-RELATED"/>
    <property type="match status" value="1"/>
</dbReference>
<name>A0A542DT69_9ACTN</name>
<evidence type="ECO:0000256" key="2">
    <source>
        <dbReference type="SAM" id="SignalP"/>
    </source>
</evidence>
<keyword evidence="2" id="KW-0732">Signal</keyword>
<evidence type="ECO:0000256" key="1">
    <source>
        <dbReference type="SAM" id="MobiDB-lite"/>
    </source>
</evidence>
<gene>
    <name evidence="4" type="ORF">FB475_5915</name>
</gene>
<dbReference type="OrthoDB" id="103227at2"/>
<dbReference type="CDD" id="cd03398">
    <property type="entry name" value="PAP2_haloperoxidase"/>
    <property type="match status" value="1"/>
</dbReference>
<feature type="domain" description="Phosphatidic acid phosphatase type 2/haloperoxidase" evidence="3">
    <location>
        <begin position="294"/>
        <end position="423"/>
    </location>
</feature>
<comment type="caution">
    <text evidence="4">The sequence shown here is derived from an EMBL/GenBank/DDBJ whole genome shotgun (WGS) entry which is preliminary data.</text>
</comment>
<keyword evidence="5" id="KW-1185">Reference proteome</keyword>
<dbReference type="RefSeq" id="WP_141860409.1">
    <property type="nucleotide sequence ID" value="NZ_BAAAKA010000014.1"/>
</dbReference>
<organism evidence="4 5">
    <name type="scientific">Kribbella jejuensis</name>
    <dbReference type="NCBI Taxonomy" id="236068"/>
    <lineage>
        <taxon>Bacteria</taxon>
        <taxon>Bacillati</taxon>
        <taxon>Actinomycetota</taxon>
        <taxon>Actinomycetes</taxon>
        <taxon>Propionibacteriales</taxon>
        <taxon>Kribbellaceae</taxon>
        <taxon>Kribbella</taxon>
    </lineage>
</organism>
<feature type="region of interest" description="Disordered" evidence="1">
    <location>
        <begin position="165"/>
        <end position="188"/>
    </location>
</feature>
<accession>A0A542DT69</accession>
<dbReference type="InterPro" id="IPR052559">
    <property type="entry name" value="V-haloperoxidase"/>
</dbReference>
<dbReference type="InterPro" id="IPR000326">
    <property type="entry name" value="PAP2/HPO"/>
</dbReference>
<evidence type="ECO:0000313" key="5">
    <source>
        <dbReference type="Proteomes" id="UP000316298"/>
    </source>
</evidence>
<dbReference type="EMBL" id="VFMM01000003">
    <property type="protein sequence ID" value="TQJ06258.1"/>
    <property type="molecule type" value="Genomic_DNA"/>
</dbReference>
<reference evidence="4 5" key="1">
    <citation type="submission" date="2019-06" db="EMBL/GenBank/DDBJ databases">
        <title>Sequencing the genomes of 1000 actinobacteria strains.</title>
        <authorList>
            <person name="Klenk H.-P."/>
        </authorList>
    </citation>
    <scope>NUCLEOTIDE SEQUENCE [LARGE SCALE GENOMIC DNA]</scope>
    <source>
        <strain evidence="4 5">DSM 17305</strain>
    </source>
</reference>
<dbReference type="SUPFAM" id="SSF48317">
    <property type="entry name" value="Acid phosphatase/Vanadium-dependent haloperoxidase"/>
    <property type="match status" value="1"/>
</dbReference>
<proteinExistence type="predicted"/>
<dbReference type="AlphaFoldDB" id="A0A542DT69"/>
<dbReference type="PROSITE" id="PS51318">
    <property type="entry name" value="TAT"/>
    <property type="match status" value="1"/>
</dbReference>
<dbReference type="InterPro" id="IPR006311">
    <property type="entry name" value="TAT_signal"/>
</dbReference>
<evidence type="ECO:0000313" key="4">
    <source>
        <dbReference type="EMBL" id="TQJ06258.1"/>
    </source>
</evidence>
<dbReference type="PANTHER" id="PTHR34599:SF1">
    <property type="entry name" value="PHOSPHATIDIC ACID PHOSPHATASE TYPE 2_HALOPEROXIDASE DOMAIN-CONTAINING PROTEIN"/>
    <property type="match status" value="1"/>
</dbReference>
<feature type="compositionally biased region" description="Low complexity" evidence="1">
    <location>
        <begin position="165"/>
        <end position="180"/>
    </location>
</feature>
<protein>
    <submittedName>
        <fullName evidence="4">PAP2 superfamily protein</fullName>
    </submittedName>
</protein>
<feature type="chain" id="PRO_5021749749" evidence="2">
    <location>
        <begin position="40"/>
        <end position="424"/>
    </location>
</feature>